<comment type="caution">
    <text evidence="2">The sequence shown here is derived from an EMBL/GenBank/DDBJ whole genome shotgun (WGS) entry which is preliminary data.</text>
</comment>
<evidence type="ECO:0000313" key="2">
    <source>
        <dbReference type="EMBL" id="MDH6221699.1"/>
    </source>
</evidence>
<reference evidence="2 3" key="1">
    <citation type="submission" date="2023-04" db="EMBL/GenBank/DDBJ databases">
        <title>Forest soil microbial communities from Buena Vista Peninsula, Colon Province, Panama.</title>
        <authorList>
            <person name="Bouskill N."/>
        </authorList>
    </citation>
    <scope>NUCLEOTIDE SEQUENCE [LARGE SCALE GENOMIC DNA]</scope>
    <source>
        <strain evidence="2 3">GGS1</strain>
    </source>
</reference>
<dbReference type="EMBL" id="JARXVH010000025">
    <property type="protein sequence ID" value="MDH6221699.1"/>
    <property type="molecule type" value="Genomic_DNA"/>
</dbReference>
<proteinExistence type="predicted"/>
<evidence type="ECO:0000313" key="3">
    <source>
        <dbReference type="Proteomes" id="UP001160499"/>
    </source>
</evidence>
<gene>
    <name evidence="2" type="ORF">M2283_009046</name>
</gene>
<feature type="compositionally biased region" description="Low complexity" evidence="1">
    <location>
        <begin position="112"/>
        <end position="135"/>
    </location>
</feature>
<protein>
    <recommendedName>
        <fullName evidence="4">PASTA domain-containing protein</fullName>
    </recommendedName>
</protein>
<name>A0ABT6M218_9ACTN</name>
<dbReference type="Proteomes" id="UP001160499">
    <property type="component" value="Unassembled WGS sequence"/>
</dbReference>
<keyword evidence="3" id="KW-1185">Reference proteome</keyword>
<evidence type="ECO:0008006" key="4">
    <source>
        <dbReference type="Google" id="ProtNLM"/>
    </source>
</evidence>
<organism evidence="2 3">
    <name type="scientific">Streptomyces pseudovenezuelae</name>
    <dbReference type="NCBI Taxonomy" id="67350"/>
    <lineage>
        <taxon>Bacteria</taxon>
        <taxon>Bacillati</taxon>
        <taxon>Actinomycetota</taxon>
        <taxon>Actinomycetes</taxon>
        <taxon>Kitasatosporales</taxon>
        <taxon>Streptomycetaceae</taxon>
        <taxon>Streptomyces</taxon>
        <taxon>Streptomyces aurantiacus group</taxon>
    </lineage>
</organism>
<feature type="region of interest" description="Disordered" evidence="1">
    <location>
        <begin position="98"/>
        <end position="138"/>
    </location>
</feature>
<dbReference type="RefSeq" id="WP_280882400.1">
    <property type="nucleotide sequence ID" value="NZ_JARXVH010000025.1"/>
</dbReference>
<evidence type="ECO:0000256" key="1">
    <source>
        <dbReference type="SAM" id="MobiDB-lite"/>
    </source>
</evidence>
<accession>A0ABT6M218</accession>
<sequence>MVAAVPNIHDRPGLGAVATDVSRVRPVAGSSSIAAGRPLCLVLNRRTGCNQPVRRLRTQPGRRLRNPANQCGHSTRSRSVALAALGVVAISALTACGGGSSGAGKTGDTDVASISGPAASAGSAGPSAAPDSGRPQLRLDGSEEEHRKLNNAWVSCLQDHGVKTYTKGSAGAEWIFPGVSASDFPASAKVCALKQPLQPVETDPKKNPHYADDFREWIRCMNSKGLKVVGLPDNAGWNYASNYQPANSDEIESSCRLEAFSAKK</sequence>